<dbReference type="Proteomes" id="UP000037751">
    <property type="component" value="Unassembled WGS sequence"/>
</dbReference>
<dbReference type="GeneID" id="28728848"/>
<comment type="caution">
    <text evidence="6">The sequence shown here is derived from an EMBL/GenBank/DDBJ whole genome shotgun (WGS) entry which is preliminary data.</text>
</comment>
<dbReference type="InterPro" id="IPR027417">
    <property type="entry name" value="P-loop_NTPase"/>
</dbReference>
<dbReference type="PANTHER" id="PTHR21231:SF3">
    <property type="entry name" value="GPN-LOOP GTPASE 2"/>
    <property type="match status" value="1"/>
</dbReference>
<organism evidence="6 7">
    <name type="scientific">Malassezia pachydermatis</name>
    <dbReference type="NCBI Taxonomy" id="77020"/>
    <lineage>
        <taxon>Eukaryota</taxon>
        <taxon>Fungi</taxon>
        <taxon>Dikarya</taxon>
        <taxon>Basidiomycota</taxon>
        <taxon>Ustilaginomycotina</taxon>
        <taxon>Malasseziomycetes</taxon>
        <taxon>Malasseziales</taxon>
        <taxon>Malasseziaceae</taxon>
        <taxon>Malassezia</taxon>
    </lineage>
</organism>
<comment type="subunit">
    <text evidence="5">Binds to RNA polymerase II (RNAPII).</text>
</comment>
<keyword evidence="2 5" id="KW-0547">Nucleotide-binding</keyword>
<reference evidence="6 7" key="1">
    <citation type="submission" date="2015-07" db="EMBL/GenBank/DDBJ databases">
        <title>Draft Genome Sequence of Malassezia furfur CBS1878 and Malassezia pachydermatis CBS1879.</title>
        <authorList>
            <person name="Triana S."/>
            <person name="Ohm R."/>
            <person name="Gonzalez A."/>
            <person name="DeCock H."/>
            <person name="Restrepo S."/>
            <person name="Celis A."/>
        </authorList>
    </citation>
    <scope>NUCLEOTIDE SEQUENCE [LARGE SCALE GENOMIC DNA]</scope>
    <source>
        <strain evidence="6 7">CBS 1879</strain>
    </source>
</reference>
<comment type="function">
    <text evidence="5">Small GTPase required for proper localization of RNA polymerase II and III (RNAPII and RNAPIII). May act at an RNAP assembly step prior to nuclear import.</text>
</comment>
<dbReference type="PANTHER" id="PTHR21231">
    <property type="entry name" value="XPA-BINDING PROTEIN 1-RELATED"/>
    <property type="match status" value="1"/>
</dbReference>
<evidence type="ECO:0000256" key="1">
    <source>
        <dbReference type="ARBA" id="ARBA00005290"/>
    </source>
</evidence>
<dbReference type="Pfam" id="PF03029">
    <property type="entry name" value="ATP_bind_1"/>
    <property type="match status" value="1"/>
</dbReference>
<evidence type="ECO:0000256" key="5">
    <source>
        <dbReference type="RuleBase" id="RU365059"/>
    </source>
</evidence>
<dbReference type="CDD" id="cd17871">
    <property type="entry name" value="GPN2"/>
    <property type="match status" value="1"/>
</dbReference>
<comment type="similarity">
    <text evidence="1 5">Belongs to the GPN-loop GTPase family.</text>
</comment>
<dbReference type="InterPro" id="IPR004130">
    <property type="entry name" value="Gpn"/>
</dbReference>
<dbReference type="Gene3D" id="3.40.50.300">
    <property type="entry name" value="P-loop containing nucleotide triphosphate hydrolases"/>
    <property type="match status" value="1"/>
</dbReference>
<evidence type="ECO:0000256" key="3">
    <source>
        <dbReference type="ARBA" id="ARBA00022801"/>
    </source>
</evidence>
<evidence type="ECO:0000313" key="7">
    <source>
        <dbReference type="Proteomes" id="UP000037751"/>
    </source>
</evidence>
<dbReference type="RefSeq" id="XP_017992926.1">
    <property type="nucleotide sequence ID" value="XM_018136973.1"/>
</dbReference>
<dbReference type="VEuPathDB" id="FungiDB:Malapachy_2484"/>
<dbReference type="AlphaFoldDB" id="A0A0M8MVR2"/>
<sequence>MVKYGQLVIGPPGAGKTTYCHGMYQFLTALERGVHIVNLDPANDTVPYPCDISLSELISVRDVMAELDLGPNGAMLYCMEYLEHNFDWLEERLARLEHDYVLFDIPGQVELTTNHPSLKRILERLQKQEWRLVAVHLSDATHLVDPSRYIALLLLALRAMLMLELPHINVLSKMDLLDEEQQESLPFSLDYYTEVQDLHYLTDYLGETQPRLARMCEVLGEVVEDFGLVSFETLAVEDKASMLHIVEVLDRAIGYVAEGAA</sequence>
<proteinExistence type="inferred from homology"/>
<evidence type="ECO:0000313" key="6">
    <source>
        <dbReference type="EMBL" id="KOS15294.1"/>
    </source>
</evidence>
<keyword evidence="7" id="KW-1185">Reference proteome</keyword>
<name>A0A0M8MVR2_9BASI</name>
<dbReference type="GO" id="GO:0005525">
    <property type="term" value="F:GTP binding"/>
    <property type="evidence" value="ECO:0007669"/>
    <property type="project" value="UniProtKB-KW"/>
</dbReference>
<dbReference type="OrthoDB" id="5839at2759"/>
<keyword evidence="3 5" id="KW-0378">Hydrolase</keyword>
<dbReference type="FunFam" id="3.40.50.300:FF:000338">
    <property type="entry name" value="GPN-loop GTPase 2"/>
    <property type="match status" value="1"/>
</dbReference>
<dbReference type="SUPFAM" id="SSF52540">
    <property type="entry name" value="P-loop containing nucleoside triphosphate hydrolases"/>
    <property type="match status" value="1"/>
</dbReference>
<protein>
    <recommendedName>
        <fullName evidence="5">GPN-loop GTPase 2</fullName>
    </recommendedName>
</protein>
<dbReference type="STRING" id="77020.A0A0M8MVR2"/>
<keyword evidence="4 5" id="KW-0342">GTP-binding</keyword>
<dbReference type="EMBL" id="LGAV01000002">
    <property type="protein sequence ID" value="KOS15294.1"/>
    <property type="molecule type" value="Genomic_DNA"/>
</dbReference>
<dbReference type="GO" id="GO:0003924">
    <property type="term" value="F:GTPase activity"/>
    <property type="evidence" value="ECO:0007669"/>
    <property type="project" value="TreeGrafter"/>
</dbReference>
<gene>
    <name evidence="6" type="ORF">Malapachy_2484</name>
</gene>
<evidence type="ECO:0000256" key="2">
    <source>
        <dbReference type="ARBA" id="ARBA00022741"/>
    </source>
</evidence>
<accession>A0A0M8MVR2</accession>
<dbReference type="GO" id="GO:0005737">
    <property type="term" value="C:cytoplasm"/>
    <property type="evidence" value="ECO:0007669"/>
    <property type="project" value="TreeGrafter"/>
</dbReference>
<dbReference type="InterPro" id="IPR030231">
    <property type="entry name" value="Gpn2"/>
</dbReference>
<evidence type="ECO:0000256" key="4">
    <source>
        <dbReference type="ARBA" id="ARBA00023134"/>
    </source>
</evidence>